<feature type="compositionally biased region" description="Polar residues" evidence="5">
    <location>
        <begin position="195"/>
        <end position="209"/>
    </location>
</feature>
<organism evidence="6 7">
    <name type="scientific">Fasciola hepatica</name>
    <name type="common">Liver fluke</name>
    <dbReference type="NCBI Taxonomy" id="6192"/>
    <lineage>
        <taxon>Eukaryota</taxon>
        <taxon>Metazoa</taxon>
        <taxon>Spiralia</taxon>
        <taxon>Lophotrochozoa</taxon>
        <taxon>Platyhelminthes</taxon>
        <taxon>Trematoda</taxon>
        <taxon>Digenea</taxon>
        <taxon>Plagiorchiida</taxon>
        <taxon>Echinostomata</taxon>
        <taxon>Echinostomatoidea</taxon>
        <taxon>Fasciolidae</taxon>
        <taxon>Fasciola</taxon>
    </lineage>
</organism>
<dbReference type="EMBL" id="JXXN02002739">
    <property type="protein sequence ID" value="THD22476.1"/>
    <property type="molecule type" value="Genomic_DNA"/>
</dbReference>
<dbReference type="InterPro" id="IPR043441">
    <property type="entry name" value="Tjap1/BEGAIN"/>
</dbReference>
<sequence>MDNLDLHHEIERLCSELREANNSIARKDEEIVATETKFHEDNVRLSTELSKLRERYERLLSNHQHLSKLNHELEAKLLQTIENTTVEKKAMTDEVEAMNTRLAEAERQLSLVKAERDRYKEDCAIAVSLLQANPDKFYPQSFQPLSSTGNGRTCPGNDCMQPSTGHFPTFLPTFPPIDLSSMIPLKSAPIAPKPSSDQQPYESFSSSTANRLGQYSSGSGYLRTKGSAVTHL</sequence>
<evidence type="ECO:0000313" key="6">
    <source>
        <dbReference type="EMBL" id="THD22476.1"/>
    </source>
</evidence>
<accession>A0A4E0R6Q9</accession>
<proteinExistence type="predicted"/>
<gene>
    <name evidence="6" type="ORF">D915_006736</name>
</gene>
<keyword evidence="2" id="KW-0597">Phosphoprotein</keyword>
<evidence type="ECO:0000256" key="4">
    <source>
        <dbReference type="SAM" id="Coils"/>
    </source>
</evidence>
<comment type="subcellular location">
    <subcellularLocation>
        <location evidence="1">Membrane</location>
        <topology evidence="1">Peripheral membrane protein</topology>
    </subcellularLocation>
</comment>
<reference evidence="6" key="1">
    <citation type="submission" date="2019-03" db="EMBL/GenBank/DDBJ databases">
        <title>Improved annotation for the trematode Fasciola hepatica.</title>
        <authorList>
            <person name="Choi Y.-J."/>
            <person name="Martin J."/>
            <person name="Mitreva M."/>
        </authorList>
    </citation>
    <scope>NUCLEOTIDE SEQUENCE [LARGE SCALE GENOMIC DNA]</scope>
</reference>
<dbReference type="PANTHER" id="PTHR28664:SF4">
    <property type="entry name" value="TIGHT JUNCTION-ASSOCIATED PROTEIN 1"/>
    <property type="match status" value="1"/>
</dbReference>
<dbReference type="PANTHER" id="PTHR28664">
    <property type="entry name" value="TIGHT JUNCTION-ASSOCIATED PROTEIN 1"/>
    <property type="match status" value="1"/>
</dbReference>
<feature type="region of interest" description="Disordered" evidence="5">
    <location>
        <begin position="186"/>
        <end position="209"/>
    </location>
</feature>
<keyword evidence="4" id="KW-0175">Coiled coil</keyword>
<comment type="caution">
    <text evidence="6">The sequence shown here is derived from an EMBL/GenBank/DDBJ whole genome shotgun (WGS) entry which is preliminary data.</text>
</comment>
<name>A0A4E0R6Q9_FASHE</name>
<dbReference type="GO" id="GO:0016020">
    <property type="term" value="C:membrane"/>
    <property type="evidence" value="ECO:0007669"/>
    <property type="project" value="UniProtKB-SubCell"/>
</dbReference>
<keyword evidence="3" id="KW-0472">Membrane</keyword>
<evidence type="ECO:0000256" key="3">
    <source>
        <dbReference type="ARBA" id="ARBA00023136"/>
    </source>
</evidence>
<evidence type="ECO:0000313" key="7">
    <source>
        <dbReference type="Proteomes" id="UP000230066"/>
    </source>
</evidence>
<evidence type="ECO:0000256" key="2">
    <source>
        <dbReference type="ARBA" id="ARBA00022553"/>
    </source>
</evidence>
<keyword evidence="7" id="KW-1185">Reference proteome</keyword>
<dbReference type="Proteomes" id="UP000230066">
    <property type="component" value="Unassembled WGS sequence"/>
</dbReference>
<feature type="coiled-coil region" evidence="4">
    <location>
        <begin position="10"/>
        <end position="122"/>
    </location>
</feature>
<protein>
    <submittedName>
        <fullName evidence="6">NAD-dependent deacetylase sirtuin 4</fullName>
    </submittedName>
</protein>
<evidence type="ECO:0000256" key="1">
    <source>
        <dbReference type="ARBA" id="ARBA00004170"/>
    </source>
</evidence>
<evidence type="ECO:0000256" key="5">
    <source>
        <dbReference type="SAM" id="MobiDB-lite"/>
    </source>
</evidence>
<dbReference type="AlphaFoldDB" id="A0A4E0R6Q9"/>